<dbReference type="SUPFAM" id="SSF53474">
    <property type="entry name" value="alpha/beta-Hydrolases"/>
    <property type="match status" value="1"/>
</dbReference>
<proteinExistence type="predicted"/>
<dbReference type="AlphaFoldDB" id="A0A061GSC5"/>
<protein>
    <submittedName>
        <fullName evidence="1">Alpha/beta-Hydrolases superfamily protein</fullName>
    </submittedName>
</protein>
<dbReference type="Gramene" id="EOY32715">
    <property type="protein sequence ID" value="EOY32715"/>
    <property type="gene ID" value="TCM_040741"/>
</dbReference>
<evidence type="ECO:0000313" key="1">
    <source>
        <dbReference type="EMBL" id="EOY32715.1"/>
    </source>
</evidence>
<organism evidence="1 2">
    <name type="scientific">Theobroma cacao</name>
    <name type="common">Cacao</name>
    <name type="synonym">Cocoa</name>
    <dbReference type="NCBI Taxonomy" id="3641"/>
    <lineage>
        <taxon>Eukaryota</taxon>
        <taxon>Viridiplantae</taxon>
        <taxon>Streptophyta</taxon>
        <taxon>Embryophyta</taxon>
        <taxon>Tracheophyta</taxon>
        <taxon>Spermatophyta</taxon>
        <taxon>Magnoliopsida</taxon>
        <taxon>eudicotyledons</taxon>
        <taxon>Gunneridae</taxon>
        <taxon>Pentapetalae</taxon>
        <taxon>rosids</taxon>
        <taxon>malvids</taxon>
        <taxon>Malvales</taxon>
        <taxon>Malvaceae</taxon>
        <taxon>Byttnerioideae</taxon>
        <taxon>Theobroma</taxon>
    </lineage>
</organism>
<dbReference type="InParanoid" id="A0A061GSC5"/>
<dbReference type="HOGENOM" id="CLU_2502490_0_0_1"/>
<dbReference type="OMA" id="HISEGAN"/>
<dbReference type="InterPro" id="IPR029058">
    <property type="entry name" value="AB_hydrolase_fold"/>
</dbReference>
<name>A0A061GSC5_THECC</name>
<dbReference type="EMBL" id="CM001887">
    <property type="protein sequence ID" value="EOY32715.1"/>
    <property type="molecule type" value="Genomic_DNA"/>
</dbReference>
<dbReference type="STRING" id="3641.A0A061GSC5"/>
<sequence>MECLRTDMHEACLKIDKECQVLTVHGSTNEIIPIEDVLEIAKIKLNHKLHIMEGANHGYTSHQTKLASIVMNFIRTVLEQDKVALK</sequence>
<gene>
    <name evidence="1" type="ORF">TCM_040741</name>
</gene>
<keyword evidence="2" id="KW-1185">Reference proteome</keyword>
<dbReference type="Proteomes" id="UP000026915">
    <property type="component" value="Chromosome 9"/>
</dbReference>
<dbReference type="PANTHER" id="PTHR42886">
    <property type="entry name" value="RE40534P-RELATED"/>
    <property type="match status" value="1"/>
</dbReference>
<reference evidence="1 2" key="1">
    <citation type="journal article" date="2013" name="Genome Biol.">
        <title>The genome sequence of the most widely cultivated cacao type and its use to identify candidate genes regulating pod color.</title>
        <authorList>
            <person name="Motamayor J.C."/>
            <person name="Mockaitis K."/>
            <person name="Schmutz J."/>
            <person name="Haiminen N."/>
            <person name="Iii D.L."/>
            <person name="Cornejo O."/>
            <person name="Findley S.D."/>
            <person name="Zheng P."/>
            <person name="Utro F."/>
            <person name="Royaert S."/>
            <person name="Saski C."/>
            <person name="Jenkins J."/>
            <person name="Podicheti R."/>
            <person name="Zhao M."/>
            <person name="Scheffler B.E."/>
            <person name="Stack J.C."/>
            <person name="Feltus F.A."/>
            <person name="Mustiga G.M."/>
            <person name="Amores F."/>
            <person name="Phillips W."/>
            <person name="Marelli J.P."/>
            <person name="May G.D."/>
            <person name="Shapiro H."/>
            <person name="Ma J."/>
            <person name="Bustamante C.D."/>
            <person name="Schnell R.J."/>
            <person name="Main D."/>
            <person name="Gilbert D."/>
            <person name="Parida L."/>
            <person name="Kuhn D.N."/>
        </authorList>
    </citation>
    <scope>NUCLEOTIDE SEQUENCE [LARGE SCALE GENOMIC DNA]</scope>
    <source>
        <strain evidence="2">cv. Matina 1-6</strain>
    </source>
</reference>
<dbReference type="PANTHER" id="PTHR42886:SF53">
    <property type="entry name" value="ALPHA_BETA-HYDROLASES SUPERFAMILY PROTEIN"/>
    <property type="match status" value="1"/>
</dbReference>
<dbReference type="Gene3D" id="3.40.50.1820">
    <property type="entry name" value="alpha/beta hydrolase"/>
    <property type="match status" value="1"/>
</dbReference>
<evidence type="ECO:0000313" key="2">
    <source>
        <dbReference type="Proteomes" id="UP000026915"/>
    </source>
</evidence>
<dbReference type="eggNOG" id="KOG4667">
    <property type="taxonomic scope" value="Eukaryota"/>
</dbReference>
<accession>A0A061GSC5</accession>